<evidence type="ECO:0000256" key="2">
    <source>
        <dbReference type="RuleBase" id="RU003749"/>
    </source>
</evidence>
<dbReference type="CDD" id="cd07043">
    <property type="entry name" value="STAS_anti-anti-sigma_factors"/>
    <property type="match status" value="1"/>
</dbReference>
<organism evidence="4 5">
    <name type="scientific">Amycolatopsis samaneae</name>
    <dbReference type="NCBI Taxonomy" id="664691"/>
    <lineage>
        <taxon>Bacteria</taxon>
        <taxon>Bacillati</taxon>
        <taxon>Actinomycetota</taxon>
        <taxon>Actinomycetes</taxon>
        <taxon>Pseudonocardiales</taxon>
        <taxon>Pseudonocardiaceae</taxon>
        <taxon>Amycolatopsis</taxon>
    </lineage>
</organism>
<protein>
    <recommendedName>
        <fullName evidence="2">Anti-sigma factor antagonist</fullName>
    </recommendedName>
</protein>
<dbReference type="PROSITE" id="PS50801">
    <property type="entry name" value="STAS"/>
    <property type="match status" value="1"/>
</dbReference>
<dbReference type="InterPro" id="IPR058548">
    <property type="entry name" value="MlaB-like_STAS"/>
</dbReference>
<name>A0ABW5GX23_9PSEU</name>
<dbReference type="Gene3D" id="3.30.750.24">
    <property type="entry name" value="STAS domain"/>
    <property type="match status" value="1"/>
</dbReference>
<reference evidence="5" key="1">
    <citation type="journal article" date="2019" name="Int. J. Syst. Evol. Microbiol.">
        <title>The Global Catalogue of Microorganisms (GCM) 10K type strain sequencing project: providing services to taxonomists for standard genome sequencing and annotation.</title>
        <authorList>
            <consortium name="The Broad Institute Genomics Platform"/>
            <consortium name="The Broad Institute Genome Sequencing Center for Infectious Disease"/>
            <person name="Wu L."/>
            <person name="Ma J."/>
        </authorList>
    </citation>
    <scope>NUCLEOTIDE SEQUENCE [LARGE SCALE GENOMIC DNA]</scope>
    <source>
        <strain evidence="5">CGMCC 4.7643</strain>
    </source>
</reference>
<dbReference type="Proteomes" id="UP001597419">
    <property type="component" value="Unassembled WGS sequence"/>
</dbReference>
<sequence length="120" mass="12727">MSLPNFEPFTVVTDRASGRTVELTLSGELDLSGVPSVAKAVSVSLEPPAPCLVLADLTDLTFIGSAGLSSLFAARRRAREDDAEFRVFGPLRRPVARAFAVTGARSLLDVYSCRTEALAA</sequence>
<dbReference type="PANTHER" id="PTHR33495:SF2">
    <property type="entry name" value="ANTI-SIGMA FACTOR ANTAGONIST TM_1081-RELATED"/>
    <property type="match status" value="1"/>
</dbReference>
<dbReference type="NCBIfam" id="TIGR00377">
    <property type="entry name" value="ant_ant_sig"/>
    <property type="match status" value="1"/>
</dbReference>
<keyword evidence="5" id="KW-1185">Reference proteome</keyword>
<comment type="similarity">
    <text evidence="1 2">Belongs to the anti-sigma-factor antagonist family.</text>
</comment>
<gene>
    <name evidence="4" type="ORF">ACFSYJ_41815</name>
</gene>
<evidence type="ECO:0000313" key="4">
    <source>
        <dbReference type="EMBL" id="MFD2465215.1"/>
    </source>
</evidence>
<evidence type="ECO:0000256" key="1">
    <source>
        <dbReference type="ARBA" id="ARBA00009013"/>
    </source>
</evidence>
<dbReference type="InterPro" id="IPR003658">
    <property type="entry name" value="Anti-sigma_ant"/>
</dbReference>
<dbReference type="EMBL" id="JBHUKU010000029">
    <property type="protein sequence ID" value="MFD2465215.1"/>
    <property type="molecule type" value="Genomic_DNA"/>
</dbReference>
<feature type="domain" description="STAS" evidence="3">
    <location>
        <begin position="23"/>
        <end position="120"/>
    </location>
</feature>
<proteinExistence type="inferred from homology"/>
<dbReference type="InterPro" id="IPR036513">
    <property type="entry name" value="STAS_dom_sf"/>
</dbReference>
<accession>A0ABW5GX23</accession>
<dbReference type="Pfam" id="PF13466">
    <property type="entry name" value="STAS_2"/>
    <property type="match status" value="1"/>
</dbReference>
<evidence type="ECO:0000313" key="5">
    <source>
        <dbReference type="Proteomes" id="UP001597419"/>
    </source>
</evidence>
<evidence type="ECO:0000259" key="3">
    <source>
        <dbReference type="PROSITE" id="PS50801"/>
    </source>
</evidence>
<comment type="caution">
    <text evidence="4">The sequence shown here is derived from an EMBL/GenBank/DDBJ whole genome shotgun (WGS) entry which is preliminary data.</text>
</comment>
<dbReference type="PANTHER" id="PTHR33495">
    <property type="entry name" value="ANTI-SIGMA FACTOR ANTAGONIST TM_1081-RELATED-RELATED"/>
    <property type="match status" value="1"/>
</dbReference>
<dbReference type="RefSeq" id="WP_345407411.1">
    <property type="nucleotide sequence ID" value="NZ_BAABHG010000022.1"/>
</dbReference>
<dbReference type="SUPFAM" id="SSF52091">
    <property type="entry name" value="SpoIIaa-like"/>
    <property type="match status" value="1"/>
</dbReference>
<dbReference type="InterPro" id="IPR002645">
    <property type="entry name" value="STAS_dom"/>
</dbReference>